<dbReference type="AlphaFoldDB" id="E4V2I6"/>
<reference evidence="3" key="1">
    <citation type="journal article" date="2012" name="MBio">
        <title>Comparative genome analysis of Trichophyton rubrum and related dermatophytes reveals candidate genes involved in infection.</title>
        <authorList>
            <person name="Martinez D.A."/>
            <person name="Oliver B.G."/>
            <person name="Graeser Y."/>
            <person name="Goldberg J.M."/>
            <person name="Li W."/>
            <person name="Martinez-Rossi N.M."/>
            <person name="Monod M."/>
            <person name="Shelest E."/>
            <person name="Barton R.C."/>
            <person name="Birch E."/>
            <person name="Brakhage A.A."/>
            <person name="Chen Z."/>
            <person name="Gurr S.J."/>
            <person name="Heiman D."/>
            <person name="Heitman J."/>
            <person name="Kosti I."/>
            <person name="Rossi A."/>
            <person name="Saif S."/>
            <person name="Samalova M."/>
            <person name="Saunders C.W."/>
            <person name="Shea T."/>
            <person name="Summerbell R.C."/>
            <person name="Xu J."/>
            <person name="Young S."/>
            <person name="Zeng Q."/>
            <person name="Birren B.W."/>
            <person name="Cuomo C.A."/>
            <person name="White T.C."/>
        </authorList>
    </citation>
    <scope>NUCLEOTIDE SEQUENCE [LARGE SCALE GENOMIC DNA]</scope>
    <source>
        <strain evidence="3">ATCC MYA-4604 / CBS 118893</strain>
    </source>
</reference>
<evidence type="ECO:0000313" key="2">
    <source>
        <dbReference type="EMBL" id="EFR04251.1"/>
    </source>
</evidence>
<dbReference type="RefSeq" id="XP_003171259.1">
    <property type="nucleotide sequence ID" value="XM_003171211.1"/>
</dbReference>
<proteinExistence type="predicted"/>
<feature type="compositionally biased region" description="Polar residues" evidence="1">
    <location>
        <begin position="21"/>
        <end position="32"/>
    </location>
</feature>
<dbReference type="OrthoDB" id="21060at2759"/>
<evidence type="ECO:0000313" key="3">
    <source>
        <dbReference type="Proteomes" id="UP000002669"/>
    </source>
</evidence>
<dbReference type="EMBL" id="DS989827">
    <property type="protein sequence ID" value="EFR04251.1"/>
    <property type="molecule type" value="Genomic_DNA"/>
</dbReference>
<protein>
    <submittedName>
        <fullName evidence="2">Uncharacterized protein</fullName>
    </submittedName>
</protein>
<organism evidence="3">
    <name type="scientific">Arthroderma gypseum (strain ATCC MYA-4604 / CBS 118893)</name>
    <name type="common">Microsporum gypseum</name>
    <dbReference type="NCBI Taxonomy" id="535722"/>
    <lineage>
        <taxon>Eukaryota</taxon>
        <taxon>Fungi</taxon>
        <taxon>Dikarya</taxon>
        <taxon>Ascomycota</taxon>
        <taxon>Pezizomycotina</taxon>
        <taxon>Eurotiomycetes</taxon>
        <taxon>Eurotiomycetidae</taxon>
        <taxon>Onygenales</taxon>
        <taxon>Arthrodermataceae</taxon>
        <taxon>Nannizzia</taxon>
    </lineage>
</organism>
<feature type="compositionally biased region" description="Basic and acidic residues" evidence="1">
    <location>
        <begin position="386"/>
        <end position="396"/>
    </location>
</feature>
<feature type="compositionally biased region" description="Pro residues" evidence="1">
    <location>
        <begin position="82"/>
        <end position="95"/>
    </location>
</feature>
<feature type="region of interest" description="Disordered" evidence="1">
    <location>
        <begin position="253"/>
        <end position="276"/>
    </location>
</feature>
<evidence type="ECO:0000256" key="1">
    <source>
        <dbReference type="SAM" id="MobiDB-lite"/>
    </source>
</evidence>
<dbReference type="HOGENOM" id="CLU_015147_1_0_1"/>
<sequence length="576" mass="61613">MAQTQSHQLPPRTFSPPASSPSPGTQQASVPGSNAPPPPKRQRLSPLPQSTQPYNSPHFAPVQLSANGNAVPVNGMAKQVPNAPPPPGLMGPPSRPVEKATDTAELTDVLASSGIDVKEEEAFLTSGYAKPVAAQTQQTHPQSIPHPPRQQASFSNSFNSLPPIGPITPSTSFSEQPPKQPGFQPTGYLHQAPAAPAPPIKSPEEIARDEQLRQDTTASRREQYHLQSAFLHTAVMEKKLEKRAQEHGVRMPMSGVFKPLPGRPTGPVEVTGPDGSSVIRRDKTILNPESALGDIISLLSLASEERLRSVIDHSVTLSRNRRVNSHGAVPPEWADLALTQESTVDDSTPATKPDQAPTAEATVDNTTPTAKKATPSTLTLKSRRLIGRDESHEERRAAKRAKRNSDAILGTDGRLPTPGASTPNGLDRAQDIDKKISKKDIKKVDVKATGAVQHQHAIETARMQTTSLSSRFGKKGGYSWLKSSQPAVSRSGFSTPSRLSTAAAAGSAAGVNGKPGSNAANIKAIRKQFGDWREDKENGAGIQIRDLLFTLEVDGRGIKHLQKAYSKDAKEDFAVS</sequence>
<keyword evidence="3" id="KW-1185">Reference proteome</keyword>
<dbReference type="VEuPathDB" id="FungiDB:MGYG_07259"/>
<feature type="region of interest" description="Disordered" evidence="1">
    <location>
        <begin position="128"/>
        <end position="201"/>
    </location>
</feature>
<accession>E4V2I6</accession>
<dbReference type="OMA" id="KYSWMTG"/>
<dbReference type="InParanoid" id="E4V2I6"/>
<dbReference type="Proteomes" id="UP000002669">
    <property type="component" value="Unassembled WGS sequence"/>
</dbReference>
<dbReference type="eggNOG" id="ENOG502S5JC">
    <property type="taxonomic scope" value="Eukaryota"/>
</dbReference>
<name>E4V2I6_ARTGP</name>
<gene>
    <name evidence="2" type="ORF">MGYG_07259</name>
</gene>
<dbReference type="GeneID" id="10026509"/>
<feature type="region of interest" description="Disordered" evidence="1">
    <location>
        <begin position="1"/>
        <end position="100"/>
    </location>
</feature>
<feature type="compositionally biased region" description="Low complexity" evidence="1">
    <location>
        <begin position="366"/>
        <end position="380"/>
    </location>
</feature>
<feature type="region of interest" description="Disordered" evidence="1">
    <location>
        <begin position="342"/>
        <end position="428"/>
    </location>
</feature>
<feature type="compositionally biased region" description="Polar residues" evidence="1">
    <location>
        <begin position="168"/>
        <end position="177"/>
    </location>
</feature>
<feature type="compositionally biased region" description="Polar residues" evidence="1">
    <location>
        <begin position="150"/>
        <end position="160"/>
    </location>
</feature>
<dbReference type="STRING" id="535722.E4V2I6"/>